<keyword evidence="2" id="KW-0560">Oxidoreductase</keyword>
<reference evidence="3 4" key="1">
    <citation type="journal article" date="2022" name="ISME Commun">
        <title>Vulcanimicrobium alpinus gen. nov. sp. nov., the first cultivated representative of the candidate phylum 'Eremiobacterota', is a metabolically versatile aerobic anoxygenic phototroph.</title>
        <authorList>
            <person name="Yabe S."/>
            <person name="Muto K."/>
            <person name="Abe K."/>
            <person name="Yokota A."/>
            <person name="Staudigel H."/>
            <person name="Tebo B.M."/>
        </authorList>
    </citation>
    <scope>NUCLEOTIDE SEQUENCE [LARGE SCALE GENOMIC DNA]</scope>
    <source>
        <strain evidence="3 4">WC8-2</strain>
    </source>
</reference>
<comment type="similarity">
    <text evidence="1">Belongs to the short-chain dehydrogenases/reductases (SDR) family.</text>
</comment>
<keyword evidence="4" id="KW-1185">Reference proteome</keyword>
<accession>A0AAN1Y0E9</accession>
<name>A0AAN1Y0E9_UNVUL</name>
<gene>
    <name evidence="3" type="ORF">WPS_29930</name>
</gene>
<evidence type="ECO:0000256" key="2">
    <source>
        <dbReference type="ARBA" id="ARBA00023002"/>
    </source>
</evidence>
<dbReference type="FunFam" id="3.40.50.720:FF:000084">
    <property type="entry name" value="Short-chain dehydrogenase reductase"/>
    <property type="match status" value="1"/>
</dbReference>
<dbReference type="PRINTS" id="PR00080">
    <property type="entry name" value="SDRFAMILY"/>
</dbReference>
<evidence type="ECO:0000313" key="4">
    <source>
        <dbReference type="Proteomes" id="UP001317532"/>
    </source>
</evidence>
<dbReference type="AlphaFoldDB" id="A0AAN1Y0E9"/>
<proteinExistence type="inferred from homology"/>
<dbReference type="KEGG" id="vab:WPS_29930"/>
<organism evidence="3 4">
    <name type="scientific">Vulcanimicrobium alpinum</name>
    <dbReference type="NCBI Taxonomy" id="3016050"/>
    <lineage>
        <taxon>Bacteria</taxon>
        <taxon>Bacillati</taxon>
        <taxon>Vulcanimicrobiota</taxon>
        <taxon>Vulcanimicrobiia</taxon>
        <taxon>Vulcanimicrobiales</taxon>
        <taxon>Vulcanimicrobiaceae</taxon>
        <taxon>Vulcanimicrobium</taxon>
    </lineage>
</organism>
<dbReference type="RefSeq" id="WP_317995292.1">
    <property type="nucleotide sequence ID" value="NZ_AP025523.1"/>
</dbReference>
<dbReference type="EMBL" id="AP025523">
    <property type="protein sequence ID" value="BDE07717.1"/>
    <property type="molecule type" value="Genomic_DNA"/>
</dbReference>
<dbReference type="Gene3D" id="3.40.50.720">
    <property type="entry name" value="NAD(P)-binding Rossmann-like Domain"/>
    <property type="match status" value="1"/>
</dbReference>
<dbReference type="GO" id="GO:0016491">
    <property type="term" value="F:oxidoreductase activity"/>
    <property type="evidence" value="ECO:0007669"/>
    <property type="project" value="UniProtKB-KW"/>
</dbReference>
<dbReference type="Proteomes" id="UP001317532">
    <property type="component" value="Chromosome"/>
</dbReference>
<dbReference type="PANTHER" id="PTHR42879">
    <property type="entry name" value="3-OXOACYL-(ACYL-CARRIER-PROTEIN) REDUCTASE"/>
    <property type="match status" value="1"/>
</dbReference>
<dbReference type="InterPro" id="IPR002347">
    <property type="entry name" value="SDR_fam"/>
</dbReference>
<dbReference type="SUPFAM" id="SSF51735">
    <property type="entry name" value="NAD(P)-binding Rossmann-fold domains"/>
    <property type="match status" value="1"/>
</dbReference>
<evidence type="ECO:0000313" key="3">
    <source>
        <dbReference type="EMBL" id="BDE07717.1"/>
    </source>
</evidence>
<protein>
    <submittedName>
        <fullName evidence="3">Short-chain dehydrogenase</fullName>
    </submittedName>
</protein>
<dbReference type="PRINTS" id="PR00081">
    <property type="entry name" value="GDHRDH"/>
</dbReference>
<dbReference type="InterPro" id="IPR050259">
    <property type="entry name" value="SDR"/>
</dbReference>
<dbReference type="InterPro" id="IPR036291">
    <property type="entry name" value="NAD(P)-bd_dom_sf"/>
</dbReference>
<sequence length="250" mass="26211">MDFGLAGRAALVLAASKGLGRATAEALANEGADVAIGARDAGELDATAAAIRERTGCRVVAIPVDVTDAVQSQRFVETALGELGRIDILVNNAGGPPFGRFDDFDDDAWFAAFELSLRSTVRMTRLVLPHLPHDGHGRIINVVSMSVRSLLPGSMLSTAMRAGVVGMAKLLAEEVGAHGITVNNVAPGLILTDRLKHFGAKPEQAEAIPLRRFGRPDEFASVVAFLASERASYVTGMTIPVDGGAIRAIS</sequence>
<evidence type="ECO:0000256" key="1">
    <source>
        <dbReference type="ARBA" id="ARBA00006484"/>
    </source>
</evidence>
<dbReference type="PANTHER" id="PTHR42879:SF6">
    <property type="entry name" value="NADPH-DEPENDENT REDUCTASE BACG"/>
    <property type="match status" value="1"/>
</dbReference>
<dbReference type="Pfam" id="PF13561">
    <property type="entry name" value="adh_short_C2"/>
    <property type="match status" value="1"/>
</dbReference>